<gene>
    <name evidence="2" type="ORF">MVEN_02402700</name>
</gene>
<keyword evidence="1" id="KW-0472">Membrane</keyword>
<protein>
    <submittedName>
        <fullName evidence="2">Uncharacterized protein</fullName>
    </submittedName>
</protein>
<name>A0A8H7CEX1_9AGAR</name>
<evidence type="ECO:0000256" key="1">
    <source>
        <dbReference type="SAM" id="Phobius"/>
    </source>
</evidence>
<dbReference type="OrthoDB" id="3067058at2759"/>
<evidence type="ECO:0000313" key="2">
    <source>
        <dbReference type="EMBL" id="KAF7332968.1"/>
    </source>
</evidence>
<dbReference type="AlphaFoldDB" id="A0A8H7CEX1"/>
<accession>A0A8H7CEX1</accession>
<sequence>MSLTGTVFYGRIVLLVPCLRATFDALATLLLLHKFWRHFRGLRSEISIFLITEEIKDITLIFGIMAMEAVFVQIPSPARAHARNFIIPFVDSLTAILTTRFVMEVQERSRSDCEDSNTKILNANFTRVRDVEAPDTQSPKEVQTQGSSIVAFELDRAWNRVCELDILPHRRVYGSDWATRSGDIDVPSTAQVSRRMKFR</sequence>
<dbReference type="EMBL" id="JACAZI010000031">
    <property type="protein sequence ID" value="KAF7332968.1"/>
    <property type="molecule type" value="Genomic_DNA"/>
</dbReference>
<reference evidence="2" key="1">
    <citation type="submission" date="2020-05" db="EMBL/GenBank/DDBJ databases">
        <title>Mycena genomes resolve the evolution of fungal bioluminescence.</title>
        <authorList>
            <person name="Tsai I.J."/>
        </authorList>
    </citation>
    <scope>NUCLEOTIDE SEQUENCE</scope>
    <source>
        <strain evidence="2">CCC161011</strain>
    </source>
</reference>
<feature type="transmembrane region" description="Helical" evidence="1">
    <location>
        <begin position="12"/>
        <end position="36"/>
    </location>
</feature>
<dbReference type="Proteomes" id="UP000620124">
    <property type="component" value="Unassembled WGS sequence"/>
</dbReference>
<keyword evidence="1" id="KW-0812">Transmembrane</keyword>
<evidence type="ECO:0000313" key="3">
    <source>
        <dbReference type="Proteomes" id="UP000620124"/>
    </source>
</evidence>
<organism evidence="2 3">
    <name type="scientific">Mycena venus</name>
    <dbReference type="NCBI Taxonomy" id="2733690"/>
    <lineage>
        <taxon>Eukaryota</taxon>
        <taxon>Fungi</taxon>
        <taxon>Dikarya</taxon>
        <taxon>Basidiomycota</taxon>
        <taxon>Agaricomycotina</taxon>
        <taxon>Agaricomycetes</taxon>
        <taxon>Agaricomycetidae</taxon>
        <taxon>Agaricales</taxon>
        <taxon>Marasmiineae</taxon>
        <taxon>Mycenaceae</taxon>
        <taxon>Mycena</taxon>
    </lineage>
</organism>
<keyword evidence="1" id="KW-1133">Transmembrane helix</keyword>
<proteinExistence type="predicted"/>
<comment type="caution">
    <text evidence="2">The sequence shown here is derived from an EMBL/GenBank/DDBJ whole genome shotgun (WGS) entry which is preliminary data.</text>
</comment>
<keyword evidence="3" id="KW-1185">Reference proteome</keyword>